<reference evidence="11" key="1">
    <citation type="submission" date="2022-06" db="EMBL/GenBank/DDBJ databases">
        <title>New cyanobacteria of genus Symplocastrum in benthos of Lake Baikal.</title>
        <authorList>
            <person name="Sorokovikova E."/>
            <person name="Tikhonova I."/>
            <person name="Krasnopeev A."/>
            <person name="Evseev P."/>
            <person name="Gladkikh A."/>
            <person name="Belykh O."/>
        </authorList>
    </citation>
    <scope>NUCLEOTIDE SEQUENCE</scope>
    <source>
        <strain evidence="11">BBK-W-15</strain>
    </source>
</reference>
<name>A0AAE3GX07_9CYAN</name>
<dbReference type="AlphaFoldDB" id="A0AAE3GX07"/>
<keyword evidence="4 9" id="KW-0378">Hydrolase</keyword>
<gene>
    <name evidence="11" type="ORF">NJ959_26780</name>
</gene>
<comment type="cofactor">
    <cofactor evidence="9">
        <name>Zn(2+)</name>
        <dbReference type="ChEBI" id="CHEBI:29105"/>
    </cofactor>
    <text evidence="9">Binds 1 zinc ion per subunit.</text>
</comment>
<comment type="function">
    <text evidence="9 10">Catalyzes hydrolysis of the D-alanyl-D-alanine dipeptide.</text>
</comment>
<keyword evidence="5 9" id="KW-0862">Zinc</keyword>
<accession>A0AAE3GX07</accession>
<evidence type="ECO:0000313" key="11">
    <source>
        <dbReference type="EMBL" id="MCP2732039.1"/>
    </source>
</evidence>
<evidence type="ECO:0000256" key="8">
    <source>
        <dbReference type="ARBA" id="ARBA00023316"/>
    </source>
</evidence>
<protein>
    <recommendedName>
        <fullName evidence="9 10">D-alanyl-D-alanine dipeptidase</fullName>
        <shortName evidence="9 10">D-Ala-D-Ala dipeptidase</shortName>
        <ecNumber evidence="9 10">3.4.13.22</ecNumber>
    </recommendedName>
</protein>
<dbReference type="PANTHER" id="PTHR43126">
    <property type="entry name" value="D-ALANYL-D-ALANINE DIPEPTIDASE"/>
    <property type="match status" value="1"/>
</dbReference>
<evidence type="ECO:0000256" key="9">
    <source>
        <dbReference type="HAMAP-Rule" id="MF_01924"/>
    </source>
</evidence>
<feature type="binding site" evidence="9">
    <location>
        <position position="141"/>
    </location>
    <ligand>
        <name>Zn(2+)</name>
        <dbReference type="ChEBI" id="CHEBI:29105"/>
        <note>catalytic</note>
    </ligand>
</feature>
<dbReference type="Gene3D" id="3.30.1380.10">
    <property type="match status" value="1"/>
</dbReference>
<dbReference type="GO" id="GO:0071555">
    <property type="term" value="P:cell wall organization"/>
    <property type="evidence" value="ECO:0007669"/>
    <property type="project" value="UniProtKB-KW"/>
</dbReference>
<comment type="catalytic activity">
    <reaction evidence="1 9 10">
        <text>D-alanyl-D-alanine + H2O = 2 D-alanine</text>
        <dbReference type="Rhea" id="RHEA:20661"/>
        <dbReference type="ChEBI" id="CHEBI:15377"/>
        <dbReference type="ChEBI" id="CHEBI:57416"/>
        <dbReference type="ChEBI" id="CHEBI:57822"/>
        <dbReference type="EC" id="3.4.13.22"/>
    </reaction>
</comment>
<dbReference type="RefSeq" id="WP_254014767.1">
    <property type="nucleotide sequence ID" value="NZ_JAMZMM010000463.1"/>
</dbReference>
<evidence type="ECO:0000256" key="3">
    <source>
        <dbReference type="ARBA" id="ARBA00022723"/>
    </source>
</evidence>
<dbReference type="GO" id="GO:0008237">
    <property type="term" value="F:metallopeptidase activity"/>
    <property type="evidence" value="ECO:0007669"/>
    <property type="project" value="UniProtKB-KW"/>
</dbReference>
<keyword evidence="7 9" id="KW-0482">Metalloprotease</keyword>
<evidence type="ECO:0000256" key="2">
    <source>
        <dbReference type="ARBA" id="ARBA00022670"/>
    </source>
</evidence>
<keyword evidence="8 10" id="KW-0961">Cell wall biogenesis/degradation</keyword>
<dbReference type="PIRSF" id="PIRSF026671">
    <property type="entry name" value="AA_dipeptidase"/>
    <property type="match status" value="1"/>
</dbReference>
<dbReference type="GO" id="GO:0008270">
    <property type="term" value="F:zinc ion binding"/>
    <property type="evidence" value="ECO:0007669"/>
    <property type="project" value="UniProtKB-UniRule"/>
</dbReference>
<sequence length="238" mass="27548">MKPYHQILIVECGEPLVPIPLEQFGVELPHPYQKLGAPYREASPYYLRQTVLTGLITAQNYLQQRYPGWRIQIFDAYRPVDVQQFMVNYTFAQVVQGQNLNPSTLSDAQREAIWQEVYQIWAIPSLNPMTPPPHSTGAAIDVTLIDTTDYPIDMGSAIDELSPRSHPDYYANWSDQPYHTNRFLLHSVMLKAGFRRNPGEWWHFSMGDQMWAWLWNQENPDQKVTARYGICNGDICTI</sequence>
<dbReference type="Proteomes" id="UP001204953">
    <property type="component" value="Unassembled WGS sequence"/>
</dbReference>
<dbReference type="EMBL" id="JAMZMM010000463">
    <property type="protein sequence ID" value="MCP2732039.1"/>
    <property type="molecule type" value="Genomic_DNA"/>
</dbReference>
<keyword evidence="3 9" id="KW-0479">Metal-binding</keyword>
<dbReference type="GO" id="GO:0160237">
    <property type="term" value="F:D-Ala-D-Ala dipeptidase activity"/>
    <property type="evidence" value="ECO:0007669"/>
    <property type="project" value="UniProtKB-EC"/>
</dbReference>
<keyword evidence="12" id="KW-1185">Reference proteome</keyword>
<evidence type="ECO:0000313" key="12">
    <source>
        <dbReference type="Proteomes" id="UP001204953"/>
    </source>
</evidence>
<proteinExistence type="inferred from homology"/>
<feature type="binding site" evidence="9">
    <location>
        <position position="203"/>
    </location>
    <ligand>
        <name>Zn(2+)</name>
        <dbReference type="ChEBI" id="CHEBI:29105"/>
        <note>catalytic</note>
    </ligand>
</feature>
<feature type="active site" description="Proton donor/acceptor" evidence="9">
    <location>
        <position position="200"/>
    </location>
</feature>
<dbReference type="PANTHER" id="PTHR43126:SF2">
    <property type="entry name" value="D-ALANYL-D-ALANINE DIPEPTIDASE"/>
    <property type="match status" value="1"/>
</dbReference>
<evidence type="ECO:0000256" key="6">
    <source>
        <dbReference type="ARBA" id="ARBA00022997"/>
    </source>
</evidence>
<keyword evidence="2 9" id="KW-0645">Protease</keyword>
<evidence type="ECO:0000256" key="4">
    <source>
        <dbReference type="ARBA" id="ARBA00022801"/>
    </source>
</evidence>
<feature type="site" description="Transition state stabilizer" evidence="9">
    <location>
        <position position="78"/>
    </location>
</feature>
<dbReference type="InterPro" id="IPR009045">
    <property type="entry name" value="Zn_M74/Hedgehog-like"/>
</dbReference>
<dbReference type="InterPro" id="IPR000755">
    <property type="entry name" value="A_A_dipeptidase"/>
</dbReference>
<comment type="similarity">
    <text evidence="9 10">Belongs to the peptidase M15D family.</text>
</comment>
<organism evidence="11 12">
    <name type="scientific">Limnofasciculus baicalensis BBK-W-15</name>
    <dbReference type="NCBI Taxonomy" id="2699891"/>
    <lineage>
        <taxon>Bacteria</taxon>
        <taxon>Bacillati</taxon>
        <taxon>Cyanobacteriota</taxon>
        <taxon>Cyanophyceae</taxon>
        <taxon>Coleofasciculales</taxon>
        <taxon>Coleofasciculaceae</taxon>
        <taxon>Limnofasciculus</taxon>
        <taxon>Limnofasciculus baicalensis</taxon>
    </lineage>
</organism>
<comment type="caution">
    <text evidence="11">The sequence shown here is derived from an EMBL/GenBank/DDBJ whole genome shotgun (WGS) entry which is preliminary data.</text>
</comment>
<dbReference type="SUPFAM" id="SSF55166">
    <property type="entry name" value="Hedgehog/DD-peptidase"/>
    <property type="match status" value="1"/>
</dbReference>
<keyword evidence="6 9" id="KW-0224">Dipeptidase</keyword>
<evidence type="ECO:0000256" key="5">
    <source>
        <dbReference type="ARBA" id="ARBA00022833"/>
    </source>
</evidence>
<evidence type="ECO:0000256" key="7">
    <source>
        <dbReference type="ARBA" id="ARBA00023049"/>
    </source>
</evidence>
<feature type="binding site" evidence="9">
    <location>
        <position position="134"/>
    </location>
    <ligand>
        <name>Zn(2+)</name>
        <dbReference type="ChEBI" id="CHEBI:29105"/>
        <note>catalytic</note>
    </ligand>
</feature>
<dbReference type="HAMAP" id="MF_01924">
    <property type="entry name" value="A_A_dipeptidase"/>
    <property type="match status" value="1"/>
</dbReference>
<dbReference type="EC" id="3.4.13.22" evidence="9 10"/>
<evidence type="ECO:0000256" key="1">
    <source>
        <dbReference type="ARBA" id="ARBA00001362"/>
    </source>
</evidence>
<dbReference type="Pfam" id="PF01427">
    <property type="entry name" value="Peptidase_M15"/>
    <property type="match status" value="1"/>
</dbReference>
<dbReference type="GO" id="GO:0006508">
    <property type="term" value="P:proteolysis"/>
    <property type="evidence" value="ECO:0007669"/>
    <property type="project" value="UniProtKB-KW"/>
</dbReference>
<evidence type="ECO:0000256" key="10">
    <source>
        <dbReference type="PIRNR" id="PIRNR026671"/>
    </source>
</evidence>